<proteinExistence type="predicted"/>
<dbReference type="PANTHER" id="PTHR47840">
    <property type="entry name" value="ZN(II)2CYS6 TRANSCRIPTION FACTOR (EUROFUNG)-RELATED"/>
    <property type="match status" value="1"/>
</dbReference>
<dbReference type="Pfam" id="PF00172">
    <property type="entry name" value="Zn_clus"/>
    <property type="match status" value="1"/>
</dbReference>
<evidence type="ECO:0000313" key="7">
    <source>
        <dbReference type="EMBL" id="KAK3374133.1"/>
    </source>
</evidence>
<dbReference type="AlphaFoldDB" id="A0AAE0KCF1"/>
<evidence type="ECO:0000256" key="4">
    <source>
        <dbReference type="ARBA" id="ARBA00023242"/>
    </source>
</evidence>
<feature type="compositionally biased region" description="Polar residues" evidence="5">
    <location>
        <begin position="185"/>
        <end position="205"/>
    </location>
</feature>
<evidence type="ECO:0000313" key="8">
    <source>
        <dbReference type="Proteomes" id="UP001287356"/>
    </source>
</evidence>
<keyword evidence="4" id="KW-0539">Nucleus</keyword>
<dbReference type="PROSITE" id="PS50048">
    <property type="entry name" value="ZN2_CY6_FUNGAL_2"/>
    <property type="match status" value="1"/>
</dbReference>
<dbReference type="GO" id="GO:0008270">
    <property type="term" value="F:zinc ion binding"/>
    <property type="evidence" value="ECO:0007669"/>
    <property type="project" value="InterPro"/>
</dbReference>
<feature type="domain" description="Zn(2)-C6 fungal-type" evidence="6">
    <location>
        <begin position="58"/>
        <end position="91"/>
    </location>
</feature>
<organism evidence="7 8">
    <name type="scientific">Lasiosphaeria ovina</name>
    <dbReference type="NCBI Taxonomy" id="92902"/>
    <lineage>
        <taxon>Eukaryota</taxon>
        <taxon>Fungi</taxon>
        <taxon>Dikarya</taxon>
        <taxon>Ascomycota</taxon>
        <taxon>Pezizomycotina</taxon>
        <taxon>Sordariomycetes</taxon>
        <taxon>Sordariomycetidae</taxon>
        <taxon>Sordariales</taxon>
        <taxon>Lasiosphaeriaceae</taxon>
        <taxon>Lasiosphaeria</taxon>
    </lineage>
</organism>
<dbReference type="CDD" id="cd00067">
    <property type="entry name" value="GAL4"/>
    <property type="match status" value="1"/>
</dbReference>
<dbReference type="InterPro" id="IPR007219">
    <property type="entry name" value="XnlR_reg_dom"/>
</dbReference>
<evidence type="ECO:0000256" key="5">
    <source>
        <dbReference type="SAM" id="MobiDB-lite"/>
    </source>
</evidence>
<feature type="region of interest" description="Disordered" evidence="5">
    <location>
        <begin position="1"/>
        <end position="40"/>
    </location>
</feature>
<dbReference type="GO" id="GO:0003677">
    <property type="term" value="F:DNA binding"/>
    <property type="evidence" value="ECO:0007669"/>
    <property type="project" value="InterPro"/>
</dbReference>
<feature type="compositionally biased region" description="Low complexity" evidence="5">
    <location>
        <begin position="138"/>
        <end position="153"/>
    </location>
</feature>
<keyword evidence="1" id="KW-0479">Metal-binding</keyword>
<protein>
    <recommendedName>
        <fullName evidence="6">Zn(2)-C6 fungal-type domain-containing protein</fullName>
    </recommendedName>
</protein>
<sequence length="859" mass="94299">MDTTTSGSRGGRPLSPDSPSRAGPREFGSPDGADAADAAAAAAAAEAKRRKIRKGTRSCWECKRRKIRCTFASPTDPVCIGCHRRGAHCVSQEFPEEASSLTDRGRHMGDRIVRVEALIEKLVKQVSTDGGAGPTPPDSTSAPDSASTSTSTTRGVAFSGDDRTTGFNPNPDLPTPDGSMDLDPQSISSTHMTASEGEPSSQPTPAVSLDSPAPPRVASDSSKNERISAALYAALPCRGDLQLLKRYETEALIFFNLLGLRPYSEIDRDGLDSPSHLFSLPDPRSHPVVLGKHLLLLAKFLQYFRPFGLSENPVALRERLLDKVKRLVTSNDELVGTFEGLECVYLEGLFHCNNGNLRHALMVMRRAMVIAQLMGLHRTHNPQPLKKLDPTTTIDPSFLWYRIVYADRFLCMMLGLPQGTLSTTMASPAALASESDTGRLERTHTVIMSRILERNESDPCATDYSLTQEIDLELQKASKLLPSRWWLMPTLDSTTVDKQTFLNTMRLLNQLFHYNLLNQLHLPYMLRYDDPSNQGEGRASTSYNFSKMTCVNASREILRRFVEFRSFNRIAFCCRAIDFFALVGAMTLLLAHLDGHRQRVGENILAHQRLSDRAIMEEVLERMDGINESNGDSLSQKSADILRHLLALENEAAEGRSVCPGQLPCPQADRECDEDEDDHVLRMIIPYFGIIKIAKEGVISKESPRTTQPSAQAMPQSLRAHSNSAAPNSMGVHGLGGGCLPPINCDKPAAGINLESPAQPDSQLQAQAPLVNEFQFAPQFPTGINDALQEQYQYPGLTAPVNDWALQGVDMAFFDSLMRGNTPASSNPSVPYGGQSAQEGQWEDWQPLAKHNPGASGLY</sequence>
<dbReference type="PANTHER" id="PTHR47840:SF1">
    <property type="entry name" value="ZN(II)2CYS6 TRANSCRIPTION FACTOR (EUROFUNG)"/>
    <property type="match status" value="1"/>
</dbReference>
<gene>
    <name evidence="7" type="ORF">B0T24DRAFT_288212</name>
</gene>
<evidence type="ECO:0000256" key="2">
    <source>
        <dbReference type="ARBA" id="ARBA00023015"/>
    </source>
</evidence>
<dbReference type="SMART" id="SM00066">
    <property type="entry name" value="GAL4"/>
    <property type="match status" value="1"/>
</dbReference>
<evidence type="ECO:0000256" key="3">
    <source>
        <dbReference type="ARBA" id="ARBA00023163"/>
    </source>
</evidence>
<dbReference type="CDD" id="cd12148">
    <property type="entry name" value="fungal_TF_MHR"/>
    <property type="match status" value="1"/>
</dbReference>
<feature type="region of interest" description="Disordered" evidence="5">
    <location>
        <begin position="823"/>
        <end position="859"/>
    </location>
</feature>
<dbReference type="Proteomes" id="UP001287356">
    <property type="component" value="Unassembled WGS sequence"/>
</dbReference>
<dbReference type="EMBL" id="JAULSN010000004">
    <property type="protein sequence ID" value="KAK3374133.1"/>
    <property type="molecule type" value="Genomic_DNA"/>
</dbReference>
<dbReference type="InterPro" id="IPR036864">
    <property type="entry name" value="Zn2-C6_fun-type_DNA-bd_sf"/>
</dbReference>
<accession>A0AAE0KCF1</accession>
<evidence type="ECO:0000256" key="1">
    <source>
        <dbReference type="ARBA" id="ARBA00022723"/>
    </source>
</evidence>
<dbReference type="SMART" id="SM00906">
    <property type="entry name" value="Fungal_trans"/>
    <property type="match status" value="1"/>
</dbReference>
<feature type="compositionally biased region" description="Polar residues" evidence="5">
    <location>
        <begin position="823"/>
        <end position="839"/>
    </location>
</feature>
<comment type="caution">
    <text evidence="7">The sequence shown here is derived from an EMBL/GenBank/DDBJ whole genome shotgun (WGS) entry which is preliminary data.</text>
</comment>
<reference evidence="7" key="2">
    <citation type="submission" date="2023-06" db="EMBL/GenBank/DDBJ databases">
        <authorList>
            <consortium name="Lawrence Berkeley National Laboratory"/>
            <person name="Haridas S."/>
            <person name="Hensen N."/>
            <person name="Bonometti L."/>
            <person name="Westerberg I."/>
            <person name="Brannstrom I.O."/>
            <person name="Guillou S."/>
            <person name="Cros-Aarteil S."/>
            <person name="Calhoun S."/>
            <person name="Kuo A."/>
            <person name="Mondo S."/>
            <person name="Pangilinan J."/>
            <person name="Riley R."/>
            <person name="Labutti K."/>
            <person name="Andreopoulos B."/>
            <person name="Lipzen A."/>
            <person name="Chen C."/>
            <person name="Yanf M."/>
            <person name="Daum C."/>
            <person name="Ng V."/>
            <person name="Clum A."/>
            <person name="Steindorff A."/>
            <person name="Ohm R."/>
            <person name="Martin F."/>
            <person name="Silar P."/>
            <person name="Natvig D."/>
            <person name="Lalanne C."/>
            <person name="Gautier V."/>
            <person name="Ament-Velasquez S.L."/>
            <person name="Kruys A."/>
            <person name="Hutchinson M.I."/>
            <person name="Powell A.J."/>
            <person name="Barry K."/>
            <person name="Miller A.N."/>
            <person name="Grigoriev I.V."/>
            <person name="Debuchy R."/>
            <person name="Gladieux P."/>
            <person name="Thoren M.H."/>
            <person name="Johannesson H."/>
        </authorList>
    </citation>
    <scope>NUCLEOTIDE SEQUENCE</scope>
    <source>
        <strain evidence="7">CBS 958.72</strain>
    </source>
</reference>
<keyword evidence="8" id="KW-1185">Reference proteome</keyword>
<dbReference type="GO" id="GO:0000981">
    <property type="term" value="F:DNA-binding transcription factor activity, RNA polymerase II-specific"/>
    <property type="evidence" value="ECO:0007669"/>
    <property type="project" value="InterPro"/>
</dbReference>
<dbReference type="SUPFAM" id="SSF57701">
    <property type="entry name" value="Zn2/Cys6 DNA-binding domain"/>
    <property type="match status" value="1"/>
</dbReference>
<keyword evidence="3" id="KW-0804">Transcription</keyword>
<name>A0AAE0KCF1_9PEZI</name>
<evidence type="ECO:0000259" key="6">
    <source>
        <dbReference type="PROSITE" id="PS50048"/>
    </source>
</evidence>
<keyword evidence="2" id="KW-0805">Transcription regulation</keyword>
<dbReference type="InterPro" id="IPR001138">
    <property type="entry name" value="Zn2Cys6_DnaBD"/>
</dbReference>
<dbReference type="PROSITE" id="PS00463">
    <property type="entry name" value="ZN2_CY6_FUNGAL_1"/>
    <property type="match status" value="1"/>
</dbReference>
<reference evidence="7" key="1">
    <citation type="journal article" date="2023" name="Mol. Phylogenet. Evol.">
        <title>Genome-scale phylogeny and comparative genomics of the fungal order Sordariales.</title>
        <authorList>
            <person name="Hensen N."/>
            <person name="Bonometti L."/>
            <person name="Westerberg I."/>
            <person name="Brannstrom I.O."/>
            <person name="Guillou S."/>
            <person name="Cros-Aarteil S."/>
            <person name="Calhoun S."/>
            <person name="Haridas S."/>
            <person name="Kuo A."/>
            <person name="Mondo S."/>
            <person name="Pangilinan J."/>
            <person name="Riley R."/>
            <person name="LaButti K."/>
            <person name="Andreopoulos B."/>
            <person name="Lipzen A."/>
            <person name="Chen C."/>
            <person name="Yan M."/>
            <person name="Daum C."/>
            <person name="Ng V."/>
            <person name="Clum A."/>
            <person name="Steindorff A."/>
            <person name="Ohm R.A."/>
            <person name="Martin F."/>
            <person name="Silar P."/>
            <person name="Natvig D.O."/>
            <person name="Lalanne C."/>
            <person name="Gautier V."/>
            <person name="Ament-Velasquez S.L."/>
            <person name="Kruys A."/>
            <person name="Hutchinson M.I."/>
            <person name="Powell A.J."/>
            <person name="Barry K."/>
            <person name="Miller A.N."/>
            <person name="Grigoriev I.V."/>
            <person name="Debuchy R."/>
            <person name="Gladieux P."/>
            <person name="Hiltunen Thoren M."/>
            <person name="Johannesson H."/>
        </authorList>
    </citation>
    <scope>NUCLEOTIDE SEQUENCE</scope>
    <source>
        <strain evidence="7">CBS 958.72</strain>
    </source>
</reference>
<feature type="region of interest" description="Disordered" evidence="5">
    <location>
        <begin position="126"/>
        <end position="223"/>
    </location>
</feature>
<dbReference type="Gene3D" id="4.10.240.10">
    <property type="entry name" value="Zn(2)-C6 fungal-type DNA-binding domain"/>
    <property type="match status" value="1"/>
</dbReference>
<dbReference type="GO" id="GO:0006351">
    <property type="term" value="P:DNA-templated transcription"/>
    <property type="evidence" value="ECO:0007669"/>
    <property type="project" value="InterPro"/>
</dbReference>